<dbReference type="InParanoid" id="A0A0D2WI51"/>
<accession>A0A0D2WI51</accession>
<dbReference type="EMBL" id="KE346360">
    <property type="protein sequence ID" value="KJE88563.1"/>
    <property type="molecule type" value="Genomic_DNA"/>
</dbReference>
<organism evidence="2 3">
    <name type="scientific">Capsaspora owczarzaki (strain ATCC 30864)</name>
    <dbReference type="NCBI Taxonomy" id="595528"/>
    <lineage>
        <taxon>Eukaryota</taxon>
        <taxon>Filasterea</taxon>
        <taxon>Capsaspora</taxon>
    </lineage>
</organism>
<evidence type="ECO:0000313" key="3">
    <source>
        <dbReference type="Proteomes" id="UP000008743"/>
    </source>
</evidence>
<reference evidence="3" key="1">
    <citation type="submission" date="2011-02" db="EMBL/GenBank/DDBJ databases">
        <title>The Genome Sequence of Capsaspora owczarzaki ATCC 30864.</title>
        <authorList>
            <person name="Russ C."/>
            <person name="Cuomo C."/>
            <person name="Burger G."/>
            <person name="Gray M.W."/>
            <person name="Holland P.W.H."/>
            <person name="King N."/>
            <person name="Lang F.B.F."/>
            <person name="Roger A.J."/>
            <person name="Ruiz-Trillo I."/>
            <person name="Young S.K."/>
            <person name="Zeng Q."/>
            <person name="Gargeya S."/>
            <person name="Alvarado L."/>
            <person name="Berlin A."/>
            <person name="Chapman S.B."/>
            <person name="Chen Z."/>
            <person name="Freedman E."/>
            <person name="Gellesch M."/>
            <person name="Goldberg J."/>
            <person name="Griggs A."/>
            <person name="Gujja S."/>
            <person name="Heilman E."/>
            <person name="Heiman D."/>
            <person name="Howarth C."/>
            <person name="Mehta T."/>
            <person name="Neiman D."/>
            <person name="Pearson M."/>
            <person name="Roberts A."/>
            <person name="Saif S."/>
            <person name="Shea T."/>
            <person name="Shenoy N."/>
            <person name="Sisk P."/>
            <person name="Stolte C."/>
            <person name="Sykes S."/>
            <person name="White J."/>
            <person name="Yandava C."/>
            <person name="Haas B."/>
            <person name="Nusbaum C."/>
            <person name="Birren B."/>
        </authorList>
    </citation>
    <scope>NUCLEOTIDE SEQUENCE</scope>
    <source>
        <strain evidence="3">ATCC 30864</strain>
    </source>
</reference>
<dbReference type="AlphaFoldDB" id="A0A0D2WI51"/>
<feature type="region of interest" description="Disordered" evidence="1">
    <location>
        <begin position="19"/>
        <end position="87"/>
    </location>
</feature>
<keyword evidence="3" id="KW-1185">Reference proteome</keyword>
<evidence type="ECO:0000256" key="1">
    <source>
        <dbReference type="SAM" id="MobiDB-lite"/>
    </source>
</evidence>
<dbReference type="Proteomes" id="UP000008743">
    <property type="component" value="Unassembled WGS sequence"/>
</dbReference>
<sequence>MLSSLSSGCVVANSERNAGVRGSVRRHGAASSAFCDDPPSRREEPLAYRPRGGSPPRAVKLVSLGKPKSDRSPTGEIRQQPATSTAVRVGQAATKLASAESTSHALLASEICSRRVHRCMAARDCHRCSDKRSAQLDRSTLRQSSGSELTAFHRRLTRLVRHNSGTAPNRDTALCRIKNRTSCGRLGTGVAVVVAATAVVVAALAVEAEDRGSLGGRWDDAFLPFLPAVVARAAAAASSPSLGACSRDAGHVVSRSSSRLDSSTAATLGFRG</sequence>
<gene>
    <name evidence="2" type="ORF">CAOG_009290</name>
</gene>
<proteinExistence type="predicted"/>
<protein>
    <submittedName>
        <fullName evidence="2">Uncharacterized protein</fullName>
    </submittedName>
</protein>
<evidence type="ECO:0000313" key="2">
    <source>
        <dbReference type="EMBL" id="KJE88563.1"/>
    </source>
</evidence>
<name>A0A0D2WI51_CAPO3</name>